<dbReference type="GO" id="GO:0016709">
    <property type="term" value="F:oxidoreductase activity, acting on paired donors, with incorporation or reduction of molecular oxygen, NAD(P)H as one donor, and incorporation of one atom of oxygen"/>
    <property type="evidence" value="ECO:0007669"/>
    <property type="project" value="UniProtKB-ARBA"/>
</dbReference>
<comment type="similarity">
    <text evidence="2">Belongs to the PheA/TfdB FAD monooxygenase family.</text>
</comment>
<comment type="caution">
    <text evidence="6">The sequence shown here is derived from an EMBL/GenBank/DDBJ whole genome shotgun (WGS) entry which is preliminary data.</text>
</comment>
<dbReference type="InterPro" id="IPR002938">
    <property type="entry name" value="FAD-bd"/>
</dbReference>
<dbReference type="GO" id="GO:0071949">
    <property type="term" value="F:FAD binding"/>
    <property type="evidence" value="ECO:0007669"/>
    <property type="project" value="InterPro"/>
</dbReference>
<dbReference type="NCBIfam" id="NF004832">
    <property type="entry name" value="PRK06184.1"/>
    <property type="match status" value="1"/>
</dbReference>
<dbReference type="SUPFAM" id="SSF51905">
    <property type="entry name" value="FAD/NAD(P)-binding domain"/>
    <property type="match status" value="1"/>
</dbReference>
<evidence type="ECO:0000256" key="1">
    <source>
        <dbReference type="ARBA" id="ARBA00001974"/>
    </source>
</evidence>
<name>A0A7W4KEY9_9PROT</name>
<evidence type="ECO:0000256" key="3">
    <source>
        <dbReference type="ARBA" id="ARBA00022630"/>
    </source>
</evidence>
<evidence type="ECO:0000256" key="4">
    <source>
        <dbReference type="ARBA" id="ARBA00022827"/>
    </source>
</evidence>
<dbReference type="PANTHER" id="PTHR43004">
    <property type="entry name" value="TRK SYSTEM POTASSIUM UPTAKE PROTEIN"/>
    <property type="match status" value="1"/>
</dbReference>
<evidence type="ECO:0000313" key="7">
    <source>
        <dbReference type="Proteomes" id="UP000540556"/>
    </source>
</evidence>
<keyword evidence="4" id="KW-0274">FAD</keyword>
<dbReference type="Pfam" id="PF21274">
    <property type="entry name" value="Rng_hyd_C"/>
    <property type="match status" value="1"/>
</dbReference>
<dbReference type="EMBL" id="JABEQK010000008">
    <property type="protein sequence ID" value="MBB2205681.1"/>
    <property type="molecule type" value="Genomic_DNA"/>
</dbReference>
<sequence length="488" mass="52740">MDVSRDTDILICGAGAAGLTLAVDLARRGVSFRLIDRLEEPFAGSRGKGIQPRTLEMFEDLGIVDRLAAAGGFYPPQRVHRDDGTHEDVQDITIAAPTVEEPYRSPLLVPQYRTEAILRERLAEWGHCPEYGTRLAAFADDGERVTAHVVGEGGEGVIRCRYLVGADGGRSFVRHAMQVGFPGKTLRMRAMVADIVLDGLDRGAWHRFNEGDMQRQMGFCPLPHSDLFQLQAPLPFEGDVDLSAGGIQAFVDARLPGGAIRVREVRWASAYAMNARLADRYRVGRVFLVGDAAHIHPPTGGQGLNTSVQDACNLGWKLASVLAGAPAALLDTYEEERRPIAAGMLGLATGLLEKARQGDMRRGREVHQLDLGYRGSSLSLDVPGRRHRFVAGDRMPDALLRGAGGQERRLFDLLAGPHWTLLVGDGGPAVAPRAGVRQWRIGPAGALRGLDLEAGECLLVRPDGYVGAVLSLEERGRLEGYLAGVMGG</sequence>
<dbReference type="Gene3D" id="3.40.30.120">
    <property type="match status" value="1"/>
</dbReference>
<keyword evidence="3" id="KW-0285">Flavoprotein</keyword>
<dbReference type="InterPro" id="IPR036188">
    <property type="entry name" value="FAD/NAD-bd_sf"/>
</dbReference>
<dbReference type="InterPro" id="IPR050641">
    <property type="entry name" value="RIFMO-like"/>
</dbReference>
<protein>
    <submittedName>
        <fullName evidence="6">FAD-dependent oxidoreductase</fullName>
    </submittedName>
</protein>
<gene>
    <name evidence="6" type="ORF">HLH27_11725</name>
</gene>
<evidence type="ECO:0000259" key="5">
    <source>
        <dbReference type="Pfam" id="PF01494"/>
    </source>
</evidence>
<dbReference type="AlphaFoldDB" id="A0A7W4KEY9"/>
<dbReference type="PANTHER" id="PTHR43004:SF19">
    <property type="entry name" value="BINDING MONOOXYGENASE, PUTATIVE (JCVI)-RELATED"/>
    <property type="match status" value="1"/>
</dbReference>
<dbReference type="InterPro" id="IPR036249">
    <property type="entry name" value="Thioredoxin-like_sf"/>
</dbReference>
<accession>A0A7W4KEY9</accession>
<dbReference type="SUPFAM" id="SSF52833">
    <property type="entry name" value="Thioredoxin-like"/>
    <property type="match status" value="1"/>
</dbReference>
<dbReference type="Gene3D" id="3.30.70.2450">
    <property type="match status" value="1"/>
</dbReference>
<comment type="cofactor">
    <cofactor evidence="1">
        <name>FAD</name>
        <dbReference type="ChEBI" id="CHEBI:57692"/>
    </cofactor>
</comment>
<dbReference type="Pfam" id="PF01494">
    <property type="entry name" value="FAD_binding_3"/>
    <property type="match status" value="1"/>
</dbReference>
<evidence type="ECO:0000313" key="6">
    <source>
        <dbReference type="EMBL" id="MBB2205681.1"/>
    </source>
</evidence>
<dbReference type="RefSeq" id="WP_182950207.1">
    <property type="nucleotide sequence ID" value="NZ_JABEQK010000008.1"/>
</dbReference>
<proteinExistence type="inferred from homology"/>
<dbReference type="Proteomes" id="UP000540556">
    <property type="component" value="Unassembled WGS sequence"/>
</dbReference>
<organism evidence="6 7">
    <name type="scientific">Gluconacetobacter takamatsuzukensis</name>
    <dbReference type="NCBI Taxonomy" id="1286190"/>
    <lineage>
        <taxon>Bacteria</taxon>
        <taxon>Pseudomonadati</taxon>
        <taxon>Pseudomonadota</taxon>
        <taxon>Alphaproteobacteria</taxon>
        <taxon>Acetobacterales</taxon>
        <taxon>Acetobacteraceae</taxon>
        <taxon>Gluconacetobacter</taxon>
    </lineage>
</organism>
<evidence type="ECO:0000256" key="2">
    <source>
        <dbReference type="ARBA" id="ARBA00007801"/>
    </source>
</evidence>
<feature type="domain" description="FAD-binding" evidence="5">
    <location>
        <begin position="6"/>
        <end position="345"/>
    </location>
</feature>
<dbReference type="PRINTS" id="PR00420">
    <property type="entry name" value="RNGMNOXGNASE"/>
</dbReference>
<dbReference type="Gene3D" id="3.50.50.60">
    <property type="entry name" value="FAD/NAD(P)-binding domain"/>
    <property type="match status" value="1"/>
</dbReference>
<keyword evidence="7" id="KW-1185">Reference proteome</keyword>
<reference evidence="6 7" key="1">
    <citation type="submission" date="2020-04" db="EMBL/GenBank/DDBJ databases">
        <title>Description of novel Gluconacetobacter.</title>
        <authorList>
            <person name="Sombolestani A."/>
        </authorList>
    </citation>
    <scope>NUCLEOTIDE SEQUENCE [LARGE SCALE GENOMIC DNA]</scope>
    <source>
        <strain evidence="6 7">LMG 27800</strain>
    </source>
</reference>